<dbReference type="OrthoDB" id="9815657at2"/>
<dbReference type="PROSITE" id="PS51257">
    <property type="entry name" value="PROKAR_LIPOPROTEIN"/>
    <property type="match status" value="1"/>
</dbReference>
<dbReference type="Gene3D" id="1.20.58.520">
    <property type="entry name" value="Amidohydrolase"/>
    <property type="match status" value="1"/>
</dbReference>
<dbReference type="InterPro" id="IPR011059">
    <property type="entry name" value="Metal-dep_hydrolase_composite"/>
</dbReference>
<dbReference type="Proteomes" id="UP000198521">
    <property type="component" value="Unassembled WGS sequence"/>
</dbReference>
<feature type="domain" description="Amidohydrolase-related" evidence="1">
    <location>
        <begin position="105"/>
        <end position="477"/>
    </location>
</feature>
<organism evidence="2 3">
    <name type="scientific">Aquimarina amphilecti</name>
    <dbReference type="NCBI Taxonomy" id="1038014"/>
    <lineage>
        <taxon>Bacteria</taxon>
        <taxon>Pseudomonadati</taxon>
        <taxon>Bacteroidota</taxon>
        <taxon>Flavobacteriia</taxon>
        <taxon>Flavobacteriales</taxon>
        <taxon>Flavobacteriaceae</taxon>
        <taxon>Aquimarina</taxon>
    </lineage>
</organism>
<dbReference type="InterPro" id="IPR051781">
    <property type="entry name" value="Metallo-dep_Hydrolase"/>
</dbReference>
<evidence type="ECO:0000259" key="1">
    <source>
        <dbReference type="Pfam" id="PF01979"/>
    </source>
</evidence>
<reference evidence="2 3" key="1">
    <citation type="submission" date="2016-10" db="EMBL/GenBank/DDBJ databases">
        <authorList>
            <person name="de Groot N.N."/>
        </authorList>
    </citation>
    <scope>NUCLEOTIDE SEQUENCE [LARGE SCALE GENOMIC DNA]</scope>
    <source>
        <strain evidence="2 3">DSM 25232</strain>
    </source>
</reference>
<dbReference type="InterPro" id="IPR006680">
    <property type="entry name" value="Amidohydro-rel"/>
</dbReference>
<dbReference type="STRING" id="1038014.SAMN04487910_0643"/>
<dbReference type="EMBL" id="FOAB01000001">
    <property type="protein sequence ID" value="SEK49005.1"/>
    <property type="molecule type" value="Genomic_DNA"/>
</dbReference>
<evidence type="ECO:0000313" key="3">
    <source>
        <dbReference type="Proteomes" id="UP000198521"/>
    </source>
</evidence>
<dbReference type="Pfam" id="PF01979">
    <property type="entry name" value="Amidohydro_1"/>
    <property type="match status" value="1"/>
</dbReference>
<name>A0A1H7HLD2_AQUAM</name>
<protein>
    <submittedName>
        <fullName evidence="2">Amidohydrolase family protein</fullName>
    </submittedName>
</protein>
<dbReference type="Gene3D" id="2.30.40.10">
    <property type="entry name" value="Urease, subunit C, domain 1"/>
    <property type="match status" value="2"/>
</dbReference>
<dbReference type="SUPFAM" id="SSF51338">
    <property type="entry name" value="Composite domain of metallo-dependent hydrolases"/>
    <property type="match status" value="2"/>
</dbReference>
<dbReference type="PANTHER" id="PTHR43135">
    <property type="entry name" value="ALPHA-D-RIBOSE 1-METHYLPHOSPHONATE 5-TRIPHOSPHATE DIPHOSPHATASE"/>
    <property type="match status" value="1"/>
</dbReference>
<dbReference type="Gene3D" id="3.40.50.10910">
    <property type="entry name" value="Amidohydrolase"/>
    <property type="match status" value="1"/>
</dbReference>
<keyword evidence="3" id="KW-1185">Reference proteome</keyword>
<accession>A0A1H7HLD2</accession>
<gene>
    <name evidence="2" type="ORF">SAMN04487910_0643</name>
</gene>
<dbReference type="Gene3D" id="3.30.110.90">
    <property type="entry name" value="Amidohydrolase"/>
    <property type="match status" value="2"/>
</dbReference>
<evidence type="ECO:0000313" key="2">
    <source>
        <dbReference type="EMBL" id="SEK49005.1"/>
    </source>
</evidence>
<dbReference type="InterPro" id="IPR032466">
    <property type="entry name" value="Metal_Hydrolase"/>
</dbReference>
<dbReference type="AlphaFoldDB" id="A0A1H7HLD2"/>
<proteinExistence type="predicted"/>
<dbReference type="PANTHER" id="PTHR43135:SF3">
    <property type="entry name" value="ALPHA-D-RIBOSE 1-METHYLPHOSPHONATE 5-TRIPHOSPHATE DIPHOSPHATASE"/>
    <property type="match status" value="1"/>
</dbReference>
<dbReference type="RefSeq" id="WP_091405465.1">
    <property type="nucleotide sequence ID" value="NZ_FOAB01000001.1"/>
</dbReference>
<dbReference type="GO" id="GO:0016810">
    <property type="term" value="F:hydrolase activity, acting on carbon-nitrogen (but not peptide) bonds"/>
    <property type="evidence" value="ECO:0007669"/>
    <property type="project" value="InterPro"/>
</dbReference>
<keyword evidence="2" id="KW-0378">Hydrolase</keyword>
<dbReference type="SUPFAM" id="SSF51556">
    <property type="entry name" value="Metallo-dependent hydrolases"/>
    <property type="match status" value="1"/>
</dbReference>
<sequence>MKRTSIKKWILGIVLLLLIISIGSCIRINSKINQHQGAKTELVDSSIFNSINSPLAITNVNVLSTDCTKMLDSLTVLIKEGKIVSIEKEIKVTDEYTSIDGSGKYLIPGLIDTHVHLKKSKNDLLLYLANGVTTVGEMFGDESHLEWRQQVEKGSLSPNLYVATRKLGSEKGVMPKIRSWFGAPKTYRTERKARRAVRKFKKQGYDAIKLTNLESKIYNAIVDEANKQNIPAIGHLGPDVGLEGLYKSGQSQLTHIEEIVKNTMNDFGIVYSNKTEEYLKYLEKNADSIAIKIKDNHIVVSSTIWLVESFPKQKLELDSFIKTIPLEYANPGIVEGSSITRGWTPGNNYYENLDAKNDPELYKRVKIYWDTYVKAHHIMTKALIKHNATVVAGTDANVACAIPGFSLHEELVCLHKVGLSTSGVLQATTMHAGEWMQRDIGKIKVDYKADLLLLKKNPLENIGNTRTIEAVITNGKLLGRPTLDKMLESVEQANNRSRKISIDRYIN</sequence>